<evidence type="ECO:0000259" key="3">
    <source>
        <dbReference type="Pfam" id="PF18050"/>
    </source>
</evidence>
<evidence type="ECO:0000313" key="4">
    <source>
        <dbReference type="EMBL" id="MEF2113194.1"/>
    </source>
</evidence>
<reference evidence="4 5" key="1">
    <citation type="submission" date="2023-11" db="EMBL/GenBank/DDBJ databases">
        <title>Draft genome sequence of a psychrophilic Clostridium strain from permafrost water brine.</title>
        <authorList>
            <person name="Shcherbakova V.A."/>
            <person name="Trubitsyn V.E."/>
            <person name="Zakharyuk A.G."/>
        </authorList>
    </citation>
    <scope>NUCLEOTIDE SEQUENCE [LARGE SCALE GENOMIC DNA]</scope>
    <source>
        <strain evidence="4 5">14F</strain>
    </source>
</reference>
<feature type="compositionally biased region" description="Polar residues" evidence="1">
    <location>
        <begin position="27"/>
        <end position="41"/>
    </location>
</feature>
<feature type="compositionally biased region" description="Basic and acidic residues" evidence="1">
    <location>
        <begin position="42"/>
        <end position="51"/>
    </location>
</feature>
<proteinExistence type="predicted"/>
<dbReference type="Pfam" id="PF18050">
    <property type="entry name" value="Cyclophil_like2"/>
    <property type="match status" value="1"/>
</dbReference>
<keyword evidence="5" id="KW-1185">Reference proteome</keyword>
<organism evidence="4 5">
    <name type="scientific">Clostridium frigoriphilum</name>
    <dbReference type="NCBI Taxonomy" id="443253"/>
    <lineage>
        <taxon>Bacteria</taxon>
        <taxon>Bacillati</taxon>
        <taxon>Bacillota</taxon>
        <taxon>Clostridia</taxon>
        <taxon>Eubacteriales</taxon>
        <taxon>Clostridiaceae</taxon>
        <taxon>Clostridium</taxon>
    </lineage>
</organism>
<protein>
    <submittedName>
        <fullName evidence="4">Cyclophilin-like fold protein</fullName>
    </submittedName>
</protein>
<dbReference type="InterPro" id="IPR041183">
    <property type="entry name" value="Cyclophilin-like"/>
</dbReference>
<keyword evidence="2" id="KW-0732">Signal</keyword>
<evidence type="ECO:0000256" key="1">
    <source>
        <dbReference type="SAM" id="MobiDB-lite"/>
    </source>
</evidence>
<name>A0ABU7UQT1_9CLOT</name>
<dbReference type="PROSITE" id="PS51257">
    <property type="entry name" value="PROKAR_LIPOPROTEIN"/>
    <property type="match status" value="1"/>
</dbReference>
<accession>A0ABU7UQT1</accession>
<feature type="signal peptide" evidence="2">
    <location>
        <begin position="1"/>
        <end position="19"/>
    </location>
</feature>
<evidence type="ECO:0000313" key="5">
    <source>
        <dbReference type="Proteomes" id="UP001498469"/>
    </source>
</evidence>
<dbReference type="RefSeq" id="WP_216248818.1">
    <property type="nucleotide sequence ID" value="NZ_JAZHFS010000011.1"/>
</dbReference>
<gene>
    <name evidence="4" type="ORF">SJI18_12850</name>
</gene>
<comment type="caution">
    <text evidence="4">The sequence shown here is derived from an EMBL/GenBank/DDBJ whole genome shotgun (WGS) entry which is preliminary data.</text>
</comment>
<feature type="region of interest" description="Disordered" evidence="1">
    <location>
        <begin position="27"/>
        <end position="56"/>
    </location>
</feature>
<feature type="chain" id="PRO_5045137337" evidence="2">
    <location>
        <begin position="20"/>
        <end position="186"/>
    </location>
</feature>
<evidence type="ECO:0000256" key="2">
    <source>
        <dbReference type="SAM" id="SignalP"/>
    </source>
</evidence>
<feature type="domain" description="Cyclophilin-like" evidence="3">
    <location>
        <begin position="66"/>
        <end position="168"/>
    </location>
</feature>
<sequence>MKKKIFTLMLVALLAMSFAGCTSQKEQKAATESNTVSSTDKSNIESGDKTSGKLPNLEVRFGPKSNEFTLNLDSNNTATEIGRYIGQADWNLPIYHFGDSNVMQYYDIPSSYKIDSDPKAVTTEKAGELYYSSPNRIILFYQDAKVKGNFTKVGQLKNIDGLKEAVENNAVVEGWDNKIISISPAK</sequence>
<dbReference type="Proteomes" id="UP001498469">
    <property type="component" value="Unassembled WGS sequence"/>
</dbReference>
<dbReference type="EMBL" id="JAZHFS010000011">
    <property type="protein sequence ID" value="MEF2113194.1"/>
    <property type="molecule type" value="Genomic_DNA"/>
</dbReference>